<feature type="compositionally biased region" description="Acidic residues" evidence="1">
    <location>
        <begin position="114"/>
        <end position="126"/>
    </location>
</feature>
<feature type="transmembrane region" description="Helical" evidence="2">
    <location>
        <begin position="41"/>
        <end position="62"/>
    </location>
</feature>
<feature type="transmembrane region" description="Helical" evidence="2">
    <location>
        <begin position="77"/>
        <end position="95"/>
    </location>
</feature>
<organism evidence="3 4">
    <name type="scientific">Candidatus Allocopromorpha excrementipullorum</name>
    <dbReference type="NCBI Taxonomy" id="2840743"/>
    <lineage>
        <taxon>Bacteria</taxon>
        <taxon>Bacillati</taxon>
        <taxon>Bacillota</taxon>
        <taxon>Clostridia</taxon>
        <taxon>Eubacteriales</taxon>
        <taxon>Eubacteriaceae</taxon>
        <taxon>Eubacteriaceae incertae sedis</taxon>
        <taxon>Candidatus Allocopromorpha</taxon>
    </lineage>
</organism>
<protein>
    <submittedName>
        <fullName evidence="3">Uncharacterized protein</fullName>
    </submittedName>
</protein>
<sequence length="126" mass="13936">MEILQGMDPDRMIIIVPSALVVMYLVISLQNSLCSRTNPYTGLIIPAICFVAATLLAVRPLLVVESGQAGELVPLCLRMWLTFNIATLVFLFPYYKHRKMKAAAEKARPTPLPDSEDAADTDADNR</sequence>
<keyword evidence="2" id="KW-0812">Transmembrane</keyword>
<name>A0A9D1N7W9_9FIRM</name>
<comment type="caution">
    <text evidence="3">The sequence shown here is derived from an EMBL/GenBank/DDBJ whole genome shotgun (WGS) entry which is preliminary data.</text>
</comment>
<evidence type="ECO:0000256" key="1">
    <source>
        <dbReference type="SAM" id="MobiDB-lite"/>
    </source>
</evidence>
<dbReference type="EMBL" id="DVOB01000141">
    <property type="protein sequence ID" value="HIU96352.1"/>
    <property type="molecule type" value="Genomic_DNA"/>
</dbReference>
<evidence type="ECO:0000313" key="4">
    <source>
        <dbReference type="Proteomes" id="UP000824130"/>
    </source>
</evidence>
<accession>A0A9D1N7W9</accession>
<evidence type="ECO:0000313" key="3">
    <source>
        <dbReference type="EMBL" id="HIU96352.1"/>
    </source>
</evidence>
<evidence type="ECO:0000256" key="2">
    <source>
        <dbReference type="SAM" id="Phobius"/>
    </source>
</evidence>
<dbReference type="AlphaFoldDB" id="A0A9D1N7W9"/>
<proteinExistence type="predicted"/>
<keyword evidence="2" id="KW-1133">Transmembrane helix</keyword>
<reference evidence="3" key="1">
    <citation type="submission" date="2020-10" db="EMBL/GenBank/DDBJ databases">
        <authorList>
            <person name="Gilroy R."/>
        </authorList>
    </citation>
    <scope>NUCLEOTIDE SEQUENCE</scope>
    <source>
        <strain evidence="3">ChiSjej4B22-8349</strain>
    </source>
</reference>
<feature type="region of interest" description="Disordered" evidence="1">
    <location>
        <begin position="103"/>
        <end position="126"/>
    </location>
</feature>
<dbReference type="Proteomes" id="UP000824130">
    <property type="component" value="Unassembled WGS sequence"/>
</dbReference>
<keyword evidence="2" id="KW-0472">Membrane</keyword>
<reference evidence="3" key="2">
    <citation type="journal article" date="2021" name="PeerJ">
        <title>Extensive microbial diversity within the chicken gut microbiome revealed by metagenomics and culture.</title>
        <authorList>
            <person name="Gilroy R."/>
            <person name="Ravi A."/>
            <person name="Getino M."/>
            <person name="Pursley I."/>
            <person name="Horton D.L."/>
            <person name="Alikhan N.F."/>
            <person name="Baker D."/>
            <person name="Gharbi K."/>
            <person name="Hall N."/>
            <person name="Watson M."/>
            <person name="Adriaenssens E.M."/>
            <person name="Foster-Nyarko E."/>
            <person name="Jarju S."/>
            <person name="Secka A."/>
            <person name="Antonio M."/>
            <person name="Oren A."/>
            <person name="Chaudhuri R.R."/>
            <person name="La Ragione R."/>
            <person name="Hildebrand F."/>
            <person name="Pallen M.J."/>
        </authorList>
    </citation>
    <scope>NUCLEOTIDE SEQUENCE</scope>
    <source>
        <strain evidence="3">ChiSjej4B22-8349</strain>
    </source>
</reference>
<feature type="transmembrane region" description="Helical" evidence="2">
    <location>
        <begin position="12"/>
        <end position="29"/>
    </location>
</feature>
<gene>
    <name evidence="3" type="ORF">IAD25_06595</name>
</gene>